<evidence type="ECO:0000256" key="2">
    <source>
        <dbReference type="ARBA" id="ARBA00004496"/>
    </source>
</evidence>
<evidence type="ECO:0000256" key="6">
    <source>
        <dbReference type="ARBA" id="ARBA00023242"/>
    </source>
</evidence>
<comment type="similarity">
    <text evidence="3">Belongs to the RNase PH family.</text>
</comment>
<keyword evidence="10" id="KW-1185">Reference proteome</keyword>
<reference evidence="9" key="1">
    <citation type="submission" date="2021-09" db="EMBL/GenBank/DDBJ databases">
        <authorList>
            <consortium name="AG Swart"/>
            <person name="Singh M."/>
            <person name="Singh A."/>
            <person name="Seah K."/>
            <person name="Emmerich C."/>
        </authorList>
    </citation>
    <scope>NUCLEOTIDE SEQUENCE</scope>
    <source>
        <strain evidence="9">ATCC30299</strain>
    </source>
</reference>
<keyword evidence="6" id="KW-0539">Nucleus</keyword>
<proteinExistence type="inferred from homology"/>
<dbReference type="GO" id="GO:0016075">
    <property type="term" value="P:rRNA catabolic process"/>
    <property type="evidence" value="ECO:0007669"/>
    <property type="project" value="TreeGrafter"/>
</dbReference>
<gene>
    <name evidence="9" type="ORF">BSTOLATCC_MIC36105</name>
</gene>
<dbReference type="GO" id="GO:0034473">
    <property type="term" value="P:U1 snRNA 3'-end processing"/>
    <property type="evidence" value="ECO:0007669"/>
    <property type="project" value="TreeGrafter"/>
</dbReference>
<feature type="domain" description="Exoribonuclease phosphorolytic" evidence="7">
    <location>
        <begin position="31"/>
        <end position="173"/>
    </location>
</feature>
<dbReference type="InterPro" id="IPR015847">
    <property type="entry name" value="ExoRNase_PH_dom2"/>
</dbReference>
<dbReference type="GO" id="GO:0035925">
    <property type="term" value="F:mRNA 3'-UTR AU-rich region binding"/>
    <property type="evidence" value="ECO:0007669"/>
    <property type="project" value="TreeGrafter"/>
</dbReference>
<protein>
    <recommendedName>
        <fullName evidence="11">Exosome complex component RRP45</fullName>
    </recommendedName>
</protein>
<organism evidence="9 10">
    <name type="scientific">Blepharisma stoltei</name>
    <dbReference type="NCBI Taxonomy" id="1481888"/>
    <lineage>
        <taxon>Eukaryota</taxon>
        <taxon>Sar</taxon>
        <taxon>Alveolata</taxon>
        <taxon>Ciliophora</taxon>
        <taxon>Postciliodesmatophora</taxon>
        <taxon>Heterotrichea</taxon>
        <taxon>Heterotrichida</taxon>
        <taxon>Blepharismidae</taxon>
        <taxon>Blepharisma</taxon>
    </lineage>
</organism>
<evidence type="ECO:0000313" key="10">
    <source>
        <dbReference type="Proteomes" id="UP001162131"/>
    </source>
</evidence>
<dbReference type="EMBL" id="CAJZBQ010000036">
    <property type="protein sequence ID" value="CAG9324313.1"/>
    <property type="molecule type" value="Genomic_DNA"/>
</dbReference>
<dbReference type="Pfam" id="PF03725">
    <property type="entry name" value="RNase_PH_C"/>
    <property type="match status" value="1"/>
</dbReference>
<dbReference type="CDD" id="cd11368">
    <property type="entry name" value="RNase_PH_RRP45"/>
    <property type="match status" value="1"/>
</dbReference>
<dbReference type="PANTHER" id="PTHR11097">
    <property type="entry name" value="EXOSOME COMPLEX EXONUCLEASE RIBOSOMAL RNA PROCESSING PROTEIN"/>
    <property type="match status" value="1"/>
</dbReference>
<dbReference type="InterPro" id="IPR050590">
    <property type="entry name" value="Exosome_comp_Rrp42_subfam"/>
</dbReference>
<dbReference type="Pfam" id="PF01138">
    <property type="entry name" value="RNase_PH"/>
    <property type="match status" value="1"/>
</dbReference>
<dbReference type="InterPro" id="IPR027408">
    <property type="entry name" value="PNPase/RNase_PH_dom_sf"/>
</dbReference>
<evidence type="ECO:0000256" key="4">
    <source>
        <dbReference type="ARBA" id="ARBA00022490"/>
    </source>
</evidence>
<dbReference type="AlphaFoldDB" id="A0AAU9JFD1"/>
<evidence type="ECO:0008006" key="11">
    <source>
        <dbReference type="Google" id="ProtNLM"/>
    </source>
</evidence>
<comment type="subcellular location">
    <subcellularLocation>
        <location evidence="2">Cytoplasm</location>
    </subcellularLocation>
    <subcellularLocation>
        <location evidence="1">Nucleus</location>
    </subcellularLocation>
</comment>
<dbReference type="InterPro" id="IPR001247">
    <property type="entry name" value="ExoRNase_PH_dom1"/>
</dbReference>
<feature type="domain" description="Exoribonuclease phosphorolytic" evidence="8">
    <location>
        <begin position="197"/>
        <end position="260"/>
    </location>
</feature>
<dbReference type="GO" id="GO:0000467">
    <property type="term" value="P:exonucleolytic trimming to generate mature 3'-end of 5.8S rRNA from tricistronic rRNA transcript (SSU-rRNA, 5.8S rRNA, LSU-rRNA)"/>
    <property type="evidence" value="ECO:0007669"/>
    <property type="project" value="TreeGrafter"/>
</dbReference>
<dbReference type="GO" id="GO:0034475">
    <property type="term" value="P:U4 snRNA 3'-end processing"/>
    <property type="evidence" value="ECO:0007669"/>
    <property type="project" value="TreeGrafter"/>
</dbReference>
<keyword evidence="5" id="KW-0694">RNA-binding</keyword>
<comment type="caution">
    <text evidence="9">The sequence shown here is derived from an EMBL/GenBank/DDBJ whole genome shotgun (WGS) entry which is preliminary data.</text>
</comment>
<evidence type="ECO:0000256" key="1">
    <source>
        <dbReference type="ARBA" id="ARBA00004123"/>
    </source>
</evidence>
<evidence type="ECO:0000313" key="9">
    <source>
        <dbReference type="EMBL" id="CAG9324313.1"/>
    </source>
</evidence>
<dbReference type="GO" id="GO:0071038">
    <property type="term" value="P:TRAMP-dependent tRNA surveillance pathway"/>
    <property type="evidence" value="ECO:0007669"/>
    <property type="project" value="TreeGrafter"/>
</dbReference>
<dbReference type="GO" id="GO:0071028">
    <property type="term" value="P:nuclear mRNA surveillance"/>
    <property type="evidence" value="ECO:0007669"/>
    <property type="project" value="TreeGrafter"/>
</dbReference>
<evidence type="ECO:0000259" key="8">
    <source>
        <dbReference type="Pfam" id="PF03725"/>
    </source>
</evidence>
<dbReference type="Proteomes" id="UP001162131">
    <property type="component" value="Unassembled WGS sequence"/>
</dbReference>
<dbReference type="Gene3D" id="3.30.230.70">
    <property type="entry name" value="GHMP Kinase, N-terminal domain"/>
    <property type="match status" value="1"/>
</dbReference>
<dbReference type="InterPro" id="IPR020568">
    <property type="entry name" value="Ribosomal_Su5_D2-typ_SF"/>
</dbReference>
<keyword evidence="4" id="KW-0963">Cytoplasm</keyword>
<evidence type="ECO:0000256" key="5">
    <source>
        <dbReference type="ARBA" id="ARBA00022884"/>
    </source>
</evidence>
<dbReference type="SUPFAM" id="SSF55666">
    <property type="entry name" value="Ribonuclease PH domain 2-like"/>
    <property type="match status" value="1"/>
</dbReference>
<accession>A0AAU9JFD1</accession>
<dbReference type="GO" id="GO:0000176">
    <property type="term" value="C:nuclear exosome (RNase complex)"/>
    <property type="evidence" value="ECO:0007669"/>
    <property type="project" value="TreeGrafter"/>
</dbReference>
<dbReference type="GO" id="GO:0071035">
    <property type="term" value="P:nuclear polyadenylation-dependent rRNA catabolic process"/>
    <property type="evidence" value="ECO:0007669"/>
    <property type="project" value="TreeGrafter"/>
</dbReference>
<dbReference type="InterPro" id="IPR033100">
    <property type="entry name" value="Rrp45"/>
</dbReference>
<dbReference type="InterPro" id="IPR036345">
    <property type="entry name" value="ExoRNase_PH_dom2_sf"/>
</dbReference>
<dbReference type="GO" id="GO:0000177">
    <property type="term" value="C:cytoplasmic exosome (RNase complex)"/>
    <property type="evidence" value="ECO:0007669"/>
    <property type="project" value="TreeGrafter"/>
</dbReference>
<name>A0AAU9JFD1_9CILI</name>
<dbReference type="GO" id="GO:0034476">
    <property type="term" value="P:U5 snRNA 3'-end processing"/>
    <property type="evidence" value="ECO:0007669"/>
    <property type="project" value="TreeGrafter"/>
</dbReference>
<sequence>MEDLSTNERNFILLAIKESKQRLDGRGLYDYRRLSVQFHNKRGSCEVALGDTLVYACVNAFIDKPYADRPHEGFFTFTVNFLPMAHPNFEQILGSTLSNKNRRIRNEISQEIERLLEKTLKRANALNVESLCIYSGKYAWNIQVHLHILSHNGNLLDACTIAALLSLSHTRIPETKILPSGDLQFLPKYKPLSLHFLPICITFGFLSDGIIILDPLIKEESVLEGRLMISMNIYGDILTLQKTGAACVGASLLMECIEVARLKVKDITKSIRTALEAAKDIEPEQFEINAERADRLVEDLISN</sequence>
<evidence type="ECO:0000259" key="7">
    <source>
        <dbReference type="Pfam" id="PF01138"/>
    </source>
</evidence>
<dbReference type="PANTHER" id="PTHR11097:SF14">
    <property type="entry name" value="EXOSOME COMPLEX COMPONENT RRP45"/>
    <property type="match status" value="1"/>
</dbReference>
<dbReference type="SUPFAM" id="SSF54211">
    <property type="entry name" value="Ribosomal protein S5 domain 2-like"/>
    <property type="match status" value="1"/>
</dbReference>
<evidence type="ECO:0000256" key="3">
    <source>
        <dbReference type="ARBA" id="ARBA00006678"/>
    </source>
</evidence>